<reference evidence="1 2" key="1">
    <citation type="submission" date="2024-04" db="EMBL/GenBank/DDBJ databases">
        <title>Tritrichomonas musculus Genome.</title>
        <authorList>
            <person name="Alves-Ferreira E."/>
            <person name="Grigg M."/>
            <person name="Lorenzi H."/>
            <person name="Galac M."/>
        </authorList>
    </citation>
    <scope>NUCLEOTIDE SEQUENCE [LARGE SCALE GENOMIC DNA]</scope>
    <source>
        <strain evidence="1 2">EAF2021</strain>
    </source>
</reference>
<name>A0ABR2K7P2_9EUKA</name>
<keyword evidence="2" id="KW-1185">Reference proteome</keyword>
<organism evidence="1 2">
    <name type="scientific">Tritrichomonas musculus</name>
    <dbReference type="NCBI Taxonomy" id="1915356"/>
    <lineage>
        <taxon>Eukaryota</taxon>
        <taxon>Metamonada</taxon>
        <taxon>Parabasalia</taxon>
        <taxon>Tritrichomonadida</taxon>
        <taxon>Tritrichomonadidae</taxon>
        <taxon>Tritrichomonas</taxon>
    </lineage>
</organism>
<accession>A0ABR2K7P2</accession>
<proteinExistence type="predicted"/>
<comment type="caution">
    <text evidence="1">The sequence shown here is derived from an EMBL/GenBank/DDBJ whole genome shotgun (WGS) entry which is preliminary data.</text>
</comment>
<dbReference type="EMBL" id="JAPFFF010000006">
    <property type="protein sequence ID" value="KAK8886806.1"/>
    <property type="molecule type" value="Genomic_DNA"/>
</dbReference>
<protein>
    <submittedName>
        <fullName evidence="1">Uncharacterized protein</fullName>
    </submittedName>
</protein>
<evidence type="ECO:0000313" key="2">
    <source>
        <dbReference type="Proteomes" id="UP001470230"/>
    </source>
</evidence>
<gene>
    <name evidence="1" type="ORF">M9Y10_037839</name>
</gene>
<sequence>MTNYFKDLKFIFMDLINEIQQENADGNLSNEQVRIFYEYINGATYNQIKKEYSLSCNNVIVRIVTRTIQLQFWCYGFEGGNDPYLPIRDLKKFGKRIIEFANDINFITSTTAIQLALDIHNSRYTKSIKFLYKIGKLILISHIRKREYIYQIVNELNLHIVSSQSLEFGRRFFCDFDSIVKYFTIYGRLFGRDRRLIINMDETSLSSKKRLKVISQKFKLPLLIEKPKIPHITGVITVTASCQFFTPMIVVPNKKKKK</sequence>
<dbReference type="Proteomes" id="UP001470230">
    <property type="component" value="Unassembled WGS sequence"/>
</dbReference>
<evidence type="ECO:0000313" key="1">
    <source>
        <dbReference type="EMBL" id="KAK8886806.1"/>
    </source>
</evidence>